<proteinExistence type="predicted"/>
<keyword evidence="4 5" id="KW-0472">Membrane</keyword>
<organism evidence="6 7">
    <name type="scientific">Cryptococcus tetragattii IND107</name>
    <dbReference type="NCBI Taxonomy" id="1296105"/>
    <lineage>
        <taxon>Eukaryota</taxon>
        <taxon>Fungi</taxon>
        <taxon>Dikarya</taxon>
        <taxon>Basidiomycota</taxon>
        <taxon>Agaricomycotina</taxon>
        <taxon>Tremellomycetes</taxon>
        <taxon>Tremellales</taxon>
        <taxon>Cryptococcaceae</taxon>
        <taxon>Cryptococcus</taxon>
        <taxon>Cryptococcus gattii species complex</taxon>
    </lineage>
</organism>
<dbReference type="RefSeq" id="XP_066610953.1">
    <property type="nucleotide sequence ID" value="XM_066761128.1"/>
</dbReference>
<gene>
    <name evidence="6" type="ORF">I308_106706</name>
</gene>
<evidence type="ECO:0000256" key="4">
    <source>
        <dbReference type="ARBA" id="ARBA00023136"/>
    </source>
</evidence>
<dbReference type="Proteomes" id="UP000054399">
    <property type="component" value="Unassembled WGS sequence"/>
</dbReference>
<keyword evidence="3 5" id="KW-1133">Transmembrane helix</keyword>
<keyword evidence="2 5" id="KW-0812">Transmembrane</keyword>
<dbReference type="PANTHER" id="PTHR31465">
    <property type="entry name" value="PROTEIN RTA1-RELATED"/>
    <property type="match status" value="1"/>
</dbReference>
<evidence type="ECO:0000256" key="3">
    <source>
        <dbReference type="ARBA" id="ARBA00022989"/>
    </source>
</evidence>
<accession>A0ABR3BLY6</accession>
<sequence>MSLTKVAVAGVINLPDSPSNGSIPPVSLTKTHKTTYSMSGLPASNVEIATTVSIEQDRGTGLEEKGILRQVGERTKRIERLLLASGLLSNDALEKAHGRLLGDILRDTSSSAHHRHSDPPICPLAVIAYLDPGFQPILSMFGFRLGRKHGQSPRWEQDSFRDTINCRACHCETLYYALIFSSICMIIRTIYRVIEYAGGSEGPVAENEACFYILDTIPMLFLVGICHLATQMYRGTERHYQSAPYDYDRHEINESLALDDVR</sequence>
<evidence type="ECO:0000256" key="1">
    <source>
        <dbReference type="ARBA" id="ARBA00004141"/>
    </source>
</evidence>
<dbReference type="Pfam" id="PF04479">
    <property type="entry name" value="RTA1"/>
    <property type="match status" value="1"/>
</dbReference>
<protein>
    <submittedName>
        <fullName evidence="6">Uncharacterized protein</fullName>
    </submittedName>
</protein>
<evidence type="ECO:0000256" key="5">
    <source>
        <dbReference type="SAM" id="Phobius"/>
    </source>
</evidence>
<reference evidence="7" key="1">
    <citation type="submission" date="2015-01" db="EMBL/GenBank/DDBJ databases">
        <title>The Genome Sequence of Cryptococcus gattii MMRL2647.</title>
        <authorList>
            <consortium name="The Broad Institute Genomics Platform"/>
            <person name="Cuomo C."/>
            <person name="Litvintseva A."/>
            <person name="Chen Y."/>
            <person name="Heitman J."/>
            <person name="Sun S."/>
            <person name="Springer D."/>
            <person name="Dromer F."/>
            <person name="Young S."/>
            <person name="Zeng Q."/>
            <person name="Gargeya S."/>
            <person name="Abouelleil A."/>
            <person name="Alvarado L."/>
            <person name="Chapman S.B."/>
            <person name="Gainer-Dewar J."/>
            <person name="Goldberg J."/>
            <person name="Griggs A."/>
            <person name="Gujja S."/>
            <person name="Hansen M."/>
            <person name="Howarth C."/>
            <person name="Imamovic A."/>
            <person name="Larimer J."/>
            <person name="Murphy C."/>
            <person name="Naylor J."/>
            <person name="Pearson M."/>
            <person name="Priest M."/>
            <person name="Roberts A."/>
            <person name="Saif S."/>
            <person name="Shea T."/>
            <person name="Sykes S."/>
            <person name="Wortman J."/>
            <person name="Nusbaum C."/>
            <person name="Birren B."/>
        </authorList>
    </citation>
    <scope>NUCLEOTIDE SEQUENCE [LARGE SCALE GENOMIC DNA]</scope>
    <source>
        <strain evidence="7">IND107</strain>
    </source>
</reference>
<comment type="caution">
    <text evidence="6">The sequence shown here is derived from an EMBL/GenBank/DDBJ whole genome shotgun (WGS) entry which is preliminary data.</text>
</comment>
<dbReference type="PANTHER" id="PTHR31465:SF1">
    <property type="entry name" value="PROTEIN RTA1-RELATED"/>
    <property type="match status" value="1"/>
</dbReference>
<dbReference type="EMBL" id="ATAM02000014">
    <property type="protein sequence ID" value="KAL0240454.1"/>
    <property type="molecule type" value="Genomic_DNA"/>
</dbReference>
<evidence type="ECO:0000313" key="6">
    <source>
        <dbReference type="EMBL" id="KAL0240454.1"/>
    </source>
</evidence>
<evidence type="ECO:0000256" key="2">
    <source>
        <dbReference type="ARBA" id="ARBA00022692"/>
    </source>
</evidence>
<name>A0ABR3BLY6_9TREE</name>
<keyword evidence="7" id="KW-1185">Reference proteome</keyword>
<dbReference type="GeneID" id="91993561"/>
<comment type="subcellular location">
    <subcellularLocation>
        <location evidence="1">Membrane</location>
        <topology evidence="1">Multi-pass membrane protein</topology>
    </subcellularLocation>
</comment>
<feature type="transmembrane region" description="Helical" evidence="5">
    <location>
        <begin position="173"/>
        <end position="191"/>
    </location>
</feature>
<evidence type="ECO:0000313" key="7">
    <source>
        <dbReference type="Proteomes" id="UP000054399"/>
    </source>
</evidence>
<feature type="transmembrane region" description="Helical" evidence="5">
    <location>
        <begin position="211"/>
        <end position="230"/>
    </location>
</feature>
<dbReference type="InterPro" id="IPR007568">
    <property type="entry name" value="RTA1"/>
</dbReference>
<reference evidence="6 7" key="2">
    <citation type="submission" date="2024-01" db="EMBL/GenBank/DDBJ databases">
        <title>Comparative genomics of Cryptococcus and Kwoniella reveals pathogenesis evolution and contrasting modes of karyotype evolution via chromosome fusion or intercentromeric recombination.</title>
        <authorList>
            <person name="Coelho M.A."/>
            <person name="David-Palma M."/>
            <person name="Shea T."/>
            <person name="Bowers K."/>
            <person name="Mcginley-Smith S."/>
            <person name="Mohammad A.W."/>
            <person name="Gnirke A."/>
            <person name="Yurkov A.M."/>
            <person name="Nowrousian M."/>
            <person name="Sun S."/>
            <person name="Cuomo C.A."/>
            <person name="Heitman J."/>
        </authorList>
    </citation>
    <scope>NUCLEOTIDE SEQUENCE [LARGE SCALE GENOMIC DNA]</scope>
    <source>
        <strain evidence="6 7">IND107</strain>
    </source>
</reference>